<keyword evidence="3" id="KW-1185">Reference proteome</keyword>
<feature type="non-terminal residue" evidence="2">
    <location>
        <position position="101"/>
    </location>
</feature>
<feature type="compositionally biased region" description="Gly residues" evidence="1">
    <location>
        <begin position="85"/>
        <end position="101"/>
    </location>
</feature>
<sequence length="101" mass="10204">MAAVIDPVAVTTSVALISPDSVITPDSVISSVDGISSVDENRPMAVLNSLAMMPSSPSTRRPAWALRCRRGRRLGSAPRAALSSDGGGLGGDQVGDQGAGD</sequence>
<organism evidence="2 3">
    <name type="scientific">Streptomyces boluensis</name>
    <dbReference type="NCBI Taxonomy" id="1775135"/>
    <lineage>
        <taxon>Bacteria</taxon>
        <taxon>Bacillati</taxon>
        <taxon>Actinomycetota</taxon>
        <taxon>Actinomycetes</taxon>
        <taxon>Kitasatosporales</taxon>
        <taxon>Streptomycetaceae</taxon>
        <taxon>Streptomyces</taxon>
    </lineage>
</organism>
<proteinExistence type="predicted"/>
<feature type="region of interest" description="Disordered" evidence="1">
    <location>
        <begin position="75"/>
        <end position="101"/>
    </location>
</feature>
<reference evidence="2" key="1">
    <citation type="submission" date="2020-01" db="EMBL/GenBank/DDBJ databases">
        <title>Whole-genome analyses of novel actinobacteria.</title>
        <authorList>
            <person name="Sahin N."/>
        </authorList>
    </citation>
    <scope>NUCLEOTIDE SEQUENCE</scope>
    <source>
        <strain evidence="2">YC537</strain>
    </source>
</reference>
<dbReference type="EMBL" id="JAAAHS010000405">
    <property type="protein sequence ID" value="NBE56008.1"/>
    <property type="molecule type" value="Genomic_DNA"/>
</dbReference>
<dbReference type="Proteomes" id="UP000598297">
    <property type="component" value="Unassembled WGS sequence"/>
</dbReference>
<dbReference type="AlphaFoldDB" id="A0A964UXA3"/>
<evidence type="ECO:0000313" key="2">
    <source>
        <dbReference type="EMBL" id="NBE56008.1"/>
    </source>
</evidence>
<accession>A0A964UXA3</accession>
<protein>
    <submittedName>
        <fullName evidence="2">Uncharacterized protein</fullName>
    </submittedName>
</protein>
<gene>
    <name evidence="2" type="ORF">GUY60_32145</name>
</gene>
<comment type="caution">
    <text evidence="2">The sequence shown here is derived from an EMBL/GenBank/DDBJ whole genome shotgun (WGS) entry which is preliminary data.</text>
</comment>
<evidence type="ECO:0000256" key="1">
    <source>
        <dbReference type="SAM" id="MobiDB-lite"/>
    </source>
</evidence>
<evidence type="ECO:0000313" key="3">
    <source>
        <dbReference type="Proteomes" id="UP000598297"/>
    </source>
</evidence>
<dbReference type="RefSeq" id="WP_161704305.1">
    <property type="nucleotide sequence ID" value="NZ_JAAAHS010000405.1"/>
</dbReference>
<name>A0A964UXA3_9ACTN</name>